<dbReference type="EMBL" id="CP001682">
    <property type="protein sequence ID" value="ACU94590.1"/>
    <property type="molecule type" value="Genomic_DNA"/>
</dbReference>
<proteinExistence type="inferred from homology"/>
<dbReference type="CDD" id="cd02440">
    <property type="entry name" value="AdoMet_MTases"/>
    <property type="match status" value="1"/>
</dbReference>
<evidence type="ECO:0000259" key="6">
    <source>
        <dbReference type="Pfam" id="PF05175"/>
    </source>
</evidence>
<evidence type="ECO:0000259" key="7">
    <source>
        <dbReference type="Pfam" id="PF17827"/>
    </source>
</evidence>
<dbReference type="PROSITE" id="PS00092">
    <property type="entry name" value="N6_MTASE"/>
    <property type="match status" value="1"/>
</dbReference>
<evidence type="ECO:0000256" key="3">
    <source>
        <dbReference type="ARBA" id="ARBA00022691"/>
    </source>
</evidence>
<comment type="function">
    <text evidence="5">Methylates the class 1 translation termination release factors RF1/PrfA and RF2/PrfB on the glutamine residue of the universally conserved GGQ motif.</text>
</comment>
<feature type="binding site" evidence="5">
    <location>
        <begin position="276"/>
        <end position="279"/>
    </location>
    <ligand>
        <name>substrate</name>
    </ligand>
</feature>
<dbReference type="AlphaFoldDB" id="C7MNV0"/>
<dbReference type="InterPro" id="IPR004556">
    <property type="entry name" value="HemK-like"/>
</dbReference>
<dbReference type="GO" id="GO:0003676">
    <property type="term" value="F:nucleic acid binding"/>
    <property type="evidence" value="ECO:0007669"/>
    <property type="project" value="InterPro"/>
</dbReference>
<dbReference type="HOGENOM" id="CLU_018398_4_1_11"/>
<evidence type="ECO:0000256" key="5">
    <source>
        <dbReference type="HAMAP-Rule" id="MF_02126"/>
    </source>
</evidence>
<keyword evidence="3 5" id="KW-0949">S-adenosyl-L-methionine</keyword>
<keyword evidence="9" id="KW-1185">Reference proteome</keyword>
<gene>
    <name evidence="5" type="primary">prmC</name>
    <name evidence="8" type="ordered locus">Ccur_08890</name>
</gene>
<feature type="binding site" evidence="5">
    <location>
        <position position="229"/>
    </location>
    <ligand>
        <name>S-adenosyl-L-methionine</name>
        <dbReference type="ChEBI" id="CHEBI:59789"/>
    </ligand>
</feature>
<comment type="caution">
    <text evidence="5">Lacks conserved residue(s) required for the propagation of feature annotation.</text>
</comment>
<dbReference type="Gene3D" id="3.40.50.150">
    <property type="entry name" value="Vaccinia Virus protein VP39"/>
    <property type="match status" value="1"/>
</dbReference>
<dbReference type="HAMAP" id="MF_02126">
    <property type="entry name" value="RF_methyltr_PrmC"/>
    <property type="match status" value="1"/>
</dbReference>
<organism evidence="8 9">
    <name type="scientific">Cryptobacterium curtum (strain ATCC 700683 / DSM 15641 / CCUG 43107 / 12-3)</name>
    <dbReference type="NCBI Taxonomy" id="469378"/>
    <lineage>
        <taxon>Bacteria</taxon>
        <taxon>Bacillati</taxon>
        <taxon>Actinomycetota</taxon>
        <taxon>Coriobacteriia</taxon>
        <taxon>Eggerthellales</taxon>
        <taxon>Eggerthellaceae</taxon>
        <taxon>Cryptobacterium</taxon>
    </lineage>
</organism>
<dbReference type="GO" id="GO:0032259">
    <property type="term" value="P:methylation"/>
    <property type="evidence" value="ECO:0007669"/>
    <property type="project" value="UniProtKB-KW"/>
</dbReference>
<dbReference type="eggNOG" id="COG2890">
    <property type="taxonomic scope" value="Bacteria"/>
</dbReference>
<dbReference type="OrthoDB" id="9800643at2"/>
<feature type="binding site" evidence="5">
    <location>
        <position position="276"/>
    </location>
    <ligand>
        <name>S-adenosyl-L-methionine</name>
        <dbReference type="ChEBI" id="CHEBI:59789"/>
    </ligand>
</feature>
<dbReference type="Gene3D" id="1.10.8.10">
    <property type="entry name" value="DNA helicase RuvA subunit, C-terminal domain"/>
    <property type="match status" value="1"/>
</dbReference>
<feature type="domain" description="Release factor glutamine methyltransferase N-terminal" evidence="7">
    <location>
        <begin position="19"/>
        <end position="88"/>
    </location>
</feature>
<evidence type="ECO:0000256" key="1">
    <source>
        <dbReference type="ARBA" id="ARBA00022603"/>
    </source>
</evidence>
<dbReference type="Proteomes" id="UP000000954">
    <property type="component" value="Chromosome"/>
</dbReference>
<evidence type="ECO:0000313" key="9">
    <source>
        <dbReference type="Proteomes" id="UP000000954"/>
    </source>
</evidence>
<dbReference type="STRING" id="469378.Ccur_08890"/>
<dbReference type="InterPro" id="IPR050320">
    <property type="entry name" value="N5-glutamine_MTase"/>
</dbReference>
<dbReference type="InterPro" id="IPR002052">
    <property type="entry name" value="DNA_methylase_N6_adenine_CS"/>
</dbReference>
<dbReference type="RefSeq" id="WP_012803277.1">
    <property type="nucleotide sequence ID" value="NC_013170.1"/>
</dbReference>
<dbReference type="NCBIfam" id="TIGR00536">
    <property type="entry name" value="hemK_fam"/>
    <property type="match status" value="1"/>
</dbReference>
<comment type="similarity">
    <text evidence="5">Belongs to the protein N5-glutamine methyltransferase family. PrmC subfamily.</text>
</comment>
<dbReference type="SUPFAM" id="SSF53335">
    <property type="entry name" value="S-adenosyl-L-methionine-dependent methyltransferases"/>
    <property type="match status" value="1"/>
</dbReference>
<evidence type="ECO:0000256" key="4">
    <source>
        <dbReference type="ARBA" id="ARBA00048391"/>
    </source>
</evidence>
<dbReference type="InterPro" id="IPR040758">
    <property type="entry name" value="PrmC_N"/>
</dbReference>
<dbReference type="InterPro" id="IPR029063">
    <property type="entry name" value="SAM-dependent_MTases_sf"/>
</dbReference>
<evidence type="ECO:0000256" key="2">
    <source>
        <dbReference type="ARBA" id="ARBA00022679"/>
    </source>
</evidence>
<dbReference type="EC" id="2.1.1.297" evidence="5"/>
<dbReference type="KEGG" id="ccu:Ccur_08890"/>
<sequence>MTAEEVGTQAGEPWTVRKILSWIERYLSDRGDTNPRLAAQWLVSEALGCSRIALYADIDRPLSAEERTILREYTRRRAAGEPLQYITGSVDFRFITIKVRPGVLIPRPETEVLMSEALSELKPRIDEWRSFERESLLRRELQAQMTAAGASTTVADNALKQALEERGNSTYNSEAVIGANTNKNEAEDNPLTLPVAPLPLRFVDACTGTGCIAASLAREVPSSSIIATDISAEACALAAENAADLSVSDRVDVVSCNVLDGVDPNWQGTVDLVISNPPYIPTDVLQSIDQEVTAFEPRLALDGGEDGLDVFRRLLDQAPALLVPGGVLAVELHEDCLSQARSLAAAAGFDDIRIAQDLAGRPRVLIAHKPLSTISPV</sequence>
<dbReference type="PANTHER" id="PTHR18895">
    <property type="entry name" value="HEMK METHYLTRANSFERASE"/>
    <property type="match status" value="1"/>
</dbReference>
<evidence type="ECO:0000313" key="8">
    <source>
        <dbReference type="EMBL" id="ACU94590.1"/>
    </source>
</evidence>
<dbReference type="InterPro" id="IPR019874">
    <property type="entry name" value="RF_methyltr_PrmC"/>
</dbReference>
<dbReference type="Pfam" id="PF05175">
    <property type="entry name" value="MTS"/>
    <property type="match status" value="1"/>
</dbReference>
<comment type="catalytic activity">
    <reaction evidence="4 5">
        <text>L-glutaminyl-[peptide chain release factor] + S-adenosyl-L-methionine = N(5)-methyl-L-glutaminyl-[peptide chain release factor] + S-adenosyl-L-homocysteine + H(+)</text>
        <dbReference type="Rhea" id="RHEA:42896"/>
        <dbReference type="Rhea" id="RHEA-COMP:10271"/>
        <dbReference type="Rhea" id="RHEA-COMP:10272"/>
        <dbReference type="ChEBI" id="CHEBI:15378"/>
        <dbReference type="ChEBI" id="CHEBI:30011"/>
        <dbReference type="ChEBI" id="CHEBI:57856"/>
        <dbReference type="ChEBI" id="CHEBI:59789"/>
        <dbReference type="ChEBI" id="CHEBI:61891"/>
        <dbReference type="EC" id="2.1.1.297"/>
    </reaction>
</comment>
<dbReference type="GO" id="GO:0102559">
    <property type="term" value="F:peptide chain release factor N(5)-glutamine methyltransferase activity"/>
    <property type="evidence" value="ECO:0007669"/>
    <property type="project" value="UniProtKB-EC"/>
</dbReference>
<reference evidence="8 9" key="1">
    <citation type="journal article" date="2009" name="Stand. Genomic Sci.">
        <title>Complete genome sequence of Cryptobacterium curtum type strain (12-3).</title>
        <authorList>
            <person name="Mavrommatis K."/>
            <person name="Pukall R."/>
            <person name="Rohde C."/>
            <person name="Chen F."/>
            <person name="Sims D."/>
            <person name="Brettin T."/>
            <person name="Kuske C."/>
            <person name="Detter J.C."/>
            <person name="Han C."/>
            <person name="Lapidus A."/>
            <person name="Copeland A."/>
            <person name="Glavina Del Rio T."/>
            <person name="Nolan M."/>
            <person name="Lucas S."/>
            <person name="Tice H."/>
            <person name="Cheng J.F."/>
            <person name="Bruce D."/>
            <person name="Goodwin L."/>
            <person name="Pitluck S."/>
            <person name="Ovchinnikova G."/>
            <person name="Pati A."/>
            <person name="Ivanova N."/>
            <person name="Chen A."/>
            <person name="Palaniappan K."/>
            <person name="Chain P."/>
            <person name="D'haeseleer P."/>
            <person name="Goker M."/>
            <person name="Bristow J."/>
            <person name="Eisen J.A."/>
            <person name="Markowitz V."/>
            <person name="Hugenholtz P."/>
            <person name="Rohde M."/>
            <person name="Klenk H.P."/>
            <person name="Kyrpides N.C."/>
        </authorList>
    </citation>
    <scope>NUCLEOTIDE SEQUENCE [LARGE SCALE GENOMIC DNA]</scope>
    <source>
        <strain evidence="9">ATCC 700683 / DSM 15641 / 12-3</strain>
    </source>
</reference>
<dbReference type="InterPro" id="IPR007848">
    <property type="entry name" value="Small_mtfrase_dom"/>
</dbReference>
<name>C7MNV0_CRYCD</name>
<dbReference type="Pfam" id="PF17827">
    <property type="entry name" value="PrmC_N"/>
    <property type="match status" value="1"/>
</dbReference>
<keyword evidence="2 5" id="KW-0808">Transferase</keyword>
<accession>C7MNV0</accession>
<dbReference type="PANTHER" id="PTHR18895:SF74">
    <property type="entry name" value="MTRF1L RELEASE FACTOR GLUTAMINE METHYLTRANSFERASE"/>
    <property type="match status" value="1"/>
</dbReference>
<keyword evidence="1 5" id="KW-0489">Methyltransferase</keyword>
<feature type="domain" description="Methyltransferase small" evidence="6">
    <location>
        <begin position="201"/>
        <end position="279"/>
    </location>
</feature>
<protein>
    <recommendedName>
        <fullName evidence="5">Release factor glutamine methyltransferase</fullName>
        <shortName evidence="5">RF MTase</shortName>
        <ecNumber evidence="5">2.1.1.297</ecNumber>
    </recommendedName>
    <alternativeName>
        <fullName evidence="5">N5-glutamine methyltransferase PrmC</fullName>
    </alternativeName>
    <alternativeName>
        <fullName evidence="5">Protein-(glutamine-N5) MTase PrmC</fullName>
    </alternativeName>
    <alternativeName>
        <fullName evidence="5">Protein-glutamine N-methyltransferase PrmC</fullName>
    </alternativeName>
</protein>